<reference evidence="5 6" key="1">
    <citation type="journal article" date="2024" name="Nat. Commun.">
        <title>Phylogenomics reveals the evolutionary origins of lichenization in chlorophyte algae.</title>
        <authorList>
            <person name="Puginier C."/>
            <person name="Libourel C."/>
            <person name="Otte J."/>
            <person name="Skaloud P."/>
            <person name="Haon M."/>
            <person name="Grisel S."/>
            <person name="Petersen M."/>
            <person name="Berrin J.G."/>
            <person name="Delaux P.M."/>
            <person name="Dal Grande F."/>
            <person name="Keller J."/>
        </authorList>
    </citation>
    <scope>NUCLEOTIDE SEQUENCE [LARGE SCALE GENOMIC DNA]</scope>
    <source>
        <strain evidence="5 6">SAG 2036</strain>
    </source>
</reference>
<dbReference type="InterPro" id="IPR052010">
    <property type="entry name" value="Ribosomal_LSU_bL36"/>
</dbReference>
<sequence>MIVRSSVKRLCASCRFVKRKGRIYVVCKTNAKHKQRQGYHTAAVPVAEGHQHFTTVAHASLQSAPVVNCSQLQLQAKAAAPRPSHGSTASIGEQLWRSMFAG</sequence>
<dbReference type="GO" id="GO:0005840">
    <property type="term" value="C:ribosome"/>
    <property type="evidence" value="ECO:0007669"/>
    <property type="project" value="UniProtKB-KW"/>
</dbReference>
<dbReference type="Proteomes" id="UP001465755">
    <property type="component" value="Unassembled WGS sequence"/>
</dbReference>
<dbReference type="InterPro" id="IPR035977">
    <property type="entry name" value="Ribosomal_bL36_sp"/>
</dbReference>
<evidence type="ECO:0000313" key="5">
    <source>
        <dbReference type="EMBL" id="KAK9798995.1"/>
    </source>
</evidence>
<dbReference type="HAMAP" id="MF_00251">
    <property type="entry name" value="Ribosomal_bL36"/>
    <property type="match status" value="1"/>
</dbReference>
<keyword evidence="3 4" id="KW-0687">Ribonucleoprotein</keyword>
<dbReference type="PANTHER" id="PTHR18804:SF16">
    <property type="entry name" value="RIBOSOMAL PROTEIN"/>
    <property type="match status" value="1"/>
</dbReference>
<dbReference type="PROSITE" id="PS00828">
    <property type="entry name" value="RIBOSOMAL_L36"/>
    <property type="match status" value="1"/>
</dbReference>
<evidence type="ECO:0000256" key="4">
    <source>
        <dbReference type="RuleBase" id="RU000570"/>
    </source>
</evidence>
<dbReference type="GO" id="GO:0003735">
    <property type="term" value="F:structural constituent of ribosome"/>
    <property type="evidence" value="ECO:0007669"/>
    <property type="project" value="InterPro"/>
</dbReference>
<dbReference type="GO" id="GO:0006412">
    <property type="term" value="P:translation"/>
    <property type="evidence" value="ECO:0007669"/>
    <property type="project" value="InterPro"/>
</dbReference>
<dbReference type="GO" id="GO:1990904">
    <property type="term" value="C:ribonucleoprotein complex"/>
    <property type="evidence" value="ECO:0007669"/>
    <property type="project" value="UniProtKB-KW"/>
</dbReference>
<dbReference type="InterPro" id="IPR000473">
    <property type="entry name" value="Ribosomal_bL36"/>
</dbReference>
<evidence type="ECO:0000256" key="3">
    <source>
        <dbReference type="ARBA" id="ARBA00023274"/>
    </source>
</evidence>
<evidence type="ECO:0000256" key="2">
    <source>
        <dbReference type="ARBA" id="ARBA00022980"/>
    </source>
</evidence>
<name>A0AAW1NZQ0_9CHLO</name>
<dbReference type="PANTHER" id="PTHR18804">
    <property type="entry name" value="RIBOSOMAL PROTEIN"/>
    <property type="match status" value="1"/>
</dbReference>
<organism evidence="5 6">
    <name type="scientific">Symbiochloris irregularis</name>
    <dbReference type="NCBI Taxonomy" id="706552"/>
    <lineage>
        <taxon>Eukaryota</taxon>
        <taxon>Viridiplantae</taxon>
        <taxon>Chlorophyta</taxon>
        <taxon>core chlorophytes</taxon>
        <taxon>Trebouxiophyceae</taxon>
        <taxon>Trebouxiales</taxon>
        <taxon>Trebouxiaceae</taxon>
        <taxon>Symbiochloris</taxon>
    </lineage>
</organism>
<dbReference type="EMBL" id="JALJOQ010000093">
    <property type="protein sequence ID" value="KAK9798995.1"/>
    <property type="molecule type" value="Genomic_DNA"/>
</dbReference>
<evidence type="ECO:0000313" key="6">
    <source>
        <dbReference type="Proteomes" id="UP001465755"/>
    </source>
</evidence>
<dbReference type="Pfam" id="PF00444">
    <property type="entry name" value="Ribosomal_L36"/>
    <property type="match status" value="1"/>
</dbReference>
<evidence type="ECO:0000256" key="1">
    <source>
        <dbReference type="ARBA" id="ARBA00007645"/>
    </source>
</evidence>
<dbReference type="NCBIfam" id="TIGR01022">
    <property type="entry name" value="rpmJ_bact"/>
    <property type="match status" value="1"/>
</dbReference>
<dbReference type="SUPFAM" id="SSF57840">
    <property type="entry name" value="Ribosomal protein L36"/>
    <property type="match status" value="1"/>
</dbReference>
<keyword evidence="6" id="KW-1185">Reference proteome</keyword>
<dbReference type="AlphaFoldDB" id="A0AAW1NZQ0"/>
<proteinExistence type="inferred from homology"/>
<comment type="similarity">
    <text evidence="1 4">Belongs to the bacterial ribosomal protein bL36 family.</text>
</comment>
<protein>
    <recommendedName>
        <fullName evidence="4">Ribosomal protein</fullName>
    </recommendedName>
</protein>
<comment type="caution">
    <text evidence="5">The sequence shown here is derived from an EMBL/GenBank/DDBJ whole genome shotgun (WGS) entry which is preliminary data.</text>
</comment>
<keyword evidence="2 4" id="KW-0689">Ribosomal protein</keyword>
<accession>A0AAW1NZQ0</accession>
<gene>
    <name evidence="5" type="ORF">WJX73_010658</name>
</gene>